<dbReference type="PROSITE" id="PS51635">
    <property type="entry name" value="PNPLA"/>
    <property type="match status" value="1"/>
</dbReference>
<dbReference type="InterPro" id="IPR002641">
    <property type="entry name" value="PNPLA_dom"/>
</dbReference>
<keyword evidence="1 4" id="KW-0378">Hydrolase</keyword>
<name>A0ABW2C5W6_9PSEU</name>
<feature type="region of interest" description="Disordered" evidence="5">
    <location>
        <begin position="385"/>
        <end position="423"/>
    </location>
</feature>
<feature type="active site" description="Nucleophile" evidence="4">
    <location>
        <position position="46"/>
    </location>
</feature>
<evidence type="ECO:0000256" key="3">
    <source>
        <dbReference type="ARBA" id="ARBA00023098"/>
    </source>
</evidence>
<evidence type="ECO:0000313" key="7">
    <source>
        <dbReference type="EMBL" id="MFC6870219.1"/>
    </source>
</evidence>
<dbReference type="InterPro" id="IPR050301">
    <property type="entry name" value="NTE"/>
</dbReference>
<dbReference type="Gene3D" id="3.40.1090.10">
    <property type="entry name" value="Cytosolic phospholipase A2 catalytic domain"/>
    <property type="match status" value="1"/>
</dbReference>
<feature type="short sequence motif" description="GXGXXG" evidence="4">
    <location>
        <begin position="13"/>
        <end position="18"/>
    </location>
</feature>
<evidence type="ECO:0000256" key="4">
    <source>
        <dbReference type="PROSITE-ProRule" id="PRU01161"/>
    </source>
</evidence>
<dbReference type="PANTHER" id="PTHR14226:SF57">
    <property type="entry name" value="BLR7027 PROTEIN"/>
    <property type="match status" value="1"/>
</dbReference>
<comment type="caution">
    <text evidence="7">The sequence shown here is derived from an EMBL/GenBank/DDBJ whole genome shotgun (WGS) entry which is preliminary data.</text>
</comment>
<dbReference type="PANTHER" id="PTHR14226">
    <property type="entry name" value="NEUROPATHY TARGET ESTERASE/SWISS CHEESE D.MELANOGASTER"/>
    <property type="match status" value="1"/>
</dbReference>
<feature type="short sequence motif" description="GXSXG" evidence="4">
    <location>
        <begin position="44"/>
        <end position="48"/>
    </location>
</feature>
<dbReference type="Pfam" id="PF01734">
    <property type="entry name" value="Patatin"/>
    <property type="match status" value="1"/>
</dbReference>
<dbReference type="EMBL" id="JBHSXX010000001">
    <property type="protein sequence ID" value="MFC6870219.1"/>
    <property type="molecule type" value="Genomic_DNA"/>
</dbReference>
<feature type="short sequence motif" description="DGA/G" evidence="4">
    <location>
        <begin position="213"/>
        <end position="215"/>
    </location>
</feature>
<gene>
    <name evidence="7" type="ORF">ACFQGD_24075</name>
</gene>
<evidence type="ECO:0000256" key="1">
    <source>
        <dbReference type="ARBA" id="ARBA00022801"/>
    </source>
</evidence>
<feature type="compositionally biased region" description="Basic and acidic residues" evidence="5">
    <location>
        <begin position="412"/>
        <end position="423"/>
    </location>
</feature>
<keyword evidence="8" id="KW-1185">Reference proteome</keyword>
<reference evidence="8" key="1">
    <citation type="journal article" date="2019" name="Int. J. Syst. Evol. Microbiol.">
        <title>The Global Catalogue of Microorganisms (GCM) 10K type strain sequencing project: providing services to taxonomists for standard genome sequencing and annotation.</title>
        <authorList>
            <consortium name="The Broad Institute Genomics Platform"/>
            <consortium name="The Broad Institute Genome Sequencing Center for Infectious Disease"/>
            <person name="Wu L."/>
            <person name="Ma J."/>
        </authorList>
    </citation>
    <scope>NUCLEOTIDE SEQUENCE [LARGE SCALE GENOMIC DNA]</scope>
    <source>
        <strain evidence="8">KCTC 32255</strain>
    </source>
</reference>
<evidence type="ECO:0000259" key="6">
    <source>
        <dbReference type="PROSITE" id="PS51635"/>
    </source>
</evidence>
<dbReference type="RefSeq" id="WP_345389494.1">
    <property type="nucleotide sequence ID" value="NZ_BAABLA010000002.1"/>
</dbReference>
<sequence>MAERERVGLVLAGGGARGAYEAGALSVLGPELRRLGHRPTMFVGTSVGAKNAAGWAAARHLDAEEAATRGLEAWRAVGRDRIIRSCLLRQLPLAVASSLGRLLPVSSSHQIALFDPQPIERALQDWVDLDDAHQNVSTGTADALAIAATTARTGRTVVFVDTQQALPPHQSHALDYVRTPIERTHLLASAAIPVLFPAVEVPNPPEAQGWYVDGGTRLNAPIKPALDLGADRLVVIATDAISQRQPAPELAASRPPDVFDGALHLMEGALSDPLTEDIITLGNVNHFFAGTTAPRAARYRRTRGKPPYRTVPYLYVAPERRGALGELASDVLHSRHRGITSLRSPLRLLLRHLVSADSPAHGELLSYLFFDPDFIDELIHRGQQDARRALEAQPHPDSPWRIGPPGTLTATPRHDAETVRPPR</sequence>
<feature type="domain" description="PNPLA" evidence="6">
    <location>
        <begin position="9"/>
        <end position="226"/>
    </location>
</feature>
<dbReference type="Proteomes" id="UP001596337">
    <property type="component" value="Unassembled WGS sequence"/>
</dbReference>
<dbReference type="InterPro" id="IPR016035">
    <property type="entry name" value="Acyl_Trfase/lysoPLipase"/>
</dbReference>
<accession>A0ABW2C5W6</accession>
<keyword evidence="2 4" id="KW-0442">Lipid degradation</keyword>
<keyword evidence="3 4" id="KW-0443">Lipid metabolism</keyword>
<evidence type="ECO:0000256" key="2">
    <source>
        <dbReference type="ARBA" id="ARBA00022963"/>
    </source>
</evidence>
<dbReference type="SUPFAM" id="SSF52151">
    <property type="entry name" value="FabD/lysophospholipase-like"/>
    <property type="match status" value="1"/>
</dbReference>
<feature type="active site" description="Proton acceptor" evidence="4">
    <location>
        <position position="213"/>
    </location>
</feature>
<organism evidence="7 8">
    <name type="scientific">Haloechinothrix salitolerans</name>
    <dbReference type="NCBI Taxonomy" id="926830"/>
    <lineage>
        <taxon>Bacteria</taxon>
        <taxon>Bacillati</taxon>
        <taxon>Actinomycetota</taxon>
        <taxon>Actinomycetes</taxon>
        <taxon>Pseudonocardiales</taxon>
        <taxon>Pseudonocardiaceae</taxon>
        <taxon>Haloechinothrix</taxon>
    </lineage>
</organism>
<evidence type="ECO:0000256" key="5">
    <source>
        <dbReference type="SAM" id="MobiDB-lite"/>
    </source>
</evidence>
<proteinExistence type="predicted"/>
<evidence type="ECO:0000313" key="8">
    <source>
        <dbReference type="Proteomes" id="UP001596337"/>
    </source>
</evidence>
<protein>
    <submittedName>
        <fullName evidence="7">Patatin-like phospholipase family protein</fullName>
    </submittedName>
</protein>